<feature type="domain" description="Rhodopsin" evidence="7">
    <location>
        <begin position="43"/>
        <end position="237"/>
    </location>
</feature>
<dbReference type="RefSeq" id="XP_033685117.1">
    <property type="nucleotide sequence ID" value="XM_033821707.1"/>
</dbReference>
<keyword evidence="4 6" id="KW-0472">Membrane</keyword>
<dbReference type="InterPro" id="IPR049326">
    <property type="entry name" value="Rhodopsin_dom_fungi"/>
</dbReference>
<evidence type="ECO:0000259" key="7">
    <source>
        <dbReference type="Pfam" id="PF20684"/>
    </source>
</evidence>
<comment type="similarity">
    <text evidence="5">Belongs to the SAT4 family.</text>
</comment>
<evidence type="ECO:0000256" key="1">
    <source>
        <dbReference type="ARBA" id="ARBA00004141"/>
    </source>
</evidence>
<comment type="subcellular location">
    <subcellularLocation>
        <location evidence="1">Membrane</location>
        <topology evidence="1">Multi-pass membrane protein</topology>
    </subcellularLocation>
</comment>
<dbReference type="EMBL" id="ML987194">
    <property type="protein sequence ID" value="KAF2250113.1"/>
    <property type="molecule type" value="Genomic_DNA"/>
</dbReference>
<name>A0A6A6IKU9_9PLEO</name>
<dbReference type="PANTHER" id="PTHR33048">
    <property type="entry name" value="PTH11-LIKE INTEGRAL MEMBRANE PROTEIN (AFU_ORTHOLOGUE AFUA_5G11245)"/>
    <property type="match status" value="1"/>
</dbReference>
<dbReference type="Proteomes" id="UP000800094">
    <property type="component" value="Unassembled WGS sequence"/>
</dbReference>
<accession>A0A6A6IKU9</accession>
<keyword evidence="3 6" id="KW-1133">Transmembrane helix</keyword>
<feature type="transmembrane region" description="Helical" evidence="6">
    <location>
        <begin position="142"/>
        <end position="162"/>
    </location>
</feature>
<evidence type="ECO:0000256" key="5">
    <source>
        <dbReference type="ARBA" id="ARBA00038359"/>
    </source>
</evidence>
<evidence type="ECO:0000256" key="3">
    <source>
        <dbReference type="ARBA" id="ARBA00022989"/>
    </source>
</evidence>
<dbReference type="AlphaFoldDB" id="A0A6A6IKU9"/>
<dbReference type="InterPro" id="IPR052337">
    <property type="entry name" value="SAT4-like"/>
</dbReference>
<protein>
    <recommendedName>
        <fullName evidence="7">Rhodopsin domain-containing protein</fullName>
    </recommendedName>
</protein>
<reference evidence="8" key="1">
    <citation type="journal article" date="2020" name="Stud. Mycol.">
        <title>101 Dothideomycetes genomes: a test case for predicting lifestyles and emergence of pathogens.</title>
        <authorList>
            <person name="Haridas S."/>
            <person name="Albert R."/>
            <person name="Binder M."/>
            <person name="Bloem J."/>
            <person name="Labutti K."/>
            <person name="Salamov A."/>
            <person name="Andreopoulos B."/>
            <person name="Baker S."/>
            <person name="Barry K."/>
            <person name="Bills G."/>
            <person name="Bluhm B."/>
            <person name="Cannon C."/>
            <person name="Castanera R."/>
            <person name="Culley D."/>
            <person name="Daum C."/>
            <person name="Ezra D."/>
            <person name="Gonzalez J."/>
            <person name="Henrissat B."/>
            <person name="Kuo A."/>
            <person name="Liang C."/>
            <person name="Lipzen A."/>
            <person name="Lutzoni F."/>
            <person name="Magnuson J."/>
            <person name="Mondo S."/>
            <person name="Nolan M."/>
            <person name="Ohm R."/>
            <person name="Pangilinan J."/>
            <person name="Park H.-J."/>
            <person name="Ramirez L."/>
            <person name="Alfaro M."/>
            <person name="Sun H."/>
            <person name="Tritt A."/>
            <person name="Yoshinaga Y."/>
            <person name="Zwiers L.-H."/>
            <person name="Turgeon B."/>
            <person name="Goodwin S."/>
            <person name="Spatafora J."/>
            <person name="Crous P."/>
            <person name="Grigoriev I."/>
        </authorList>
    </citation>
    <scope>NUCLEOTIDE SEQUENCE</scope>
    <source>
        <strain evidence="8">CBS 122368</strain>
    </source>
</reference>
<keyword evidence="9" id="KW-1185">Reference proteome</keyword>
<feature type="transmembrane region" description="Helical" evidence="6">
    <location>
        <begin position="191"/>
        <end position="215"/>
    </location>
</feature>
<evidence type="ECO:0000256" key="2">
    <source>
        <dbReference type="ARBA" id="ARBA00022692"/>
    </source>
</evidence>
<keyword evidence="2 6" id="KW-0812">Transmembrane</keyword>
<evidence type="ECO:0000256" key="4">
    <source>
        <dbReference type="ARBA" id="ARBA00023136"/>
    </source>
</evidence>
<dbReference type="GO" id="GO:0016020">
    <property type="term" value="C:membrane"/>
    <property type="evidence" value="ECO:0007669"/>
    <property type="project" value="UniProtKB-SubCell"/>
</dbReference>
<proteinExistence type="inferred from homology"/>
<feature type="transmembrane region" description="Helical" evidence="6">
    <location>
        <begin position="22"/>
        <end position="47"/>
    </location>
</feature>
<dbReference type="GeneID" id="54575037"/>
<organism evidence="8 9">
    <name type="scientific">Trematosphaeria pertusa</name>
    <dbReference type="NCBI Taxonomy" id="390896"/>
    <lineage>
        <taxon>Eukaryota</taxon>
        <taxon>Fungi</taxon>
        <taxon>Dikarya</taxon>
        <taxon>Ascomycota</taxon>
        <taxon>Pezizomycotina</taxon>
        <taxon>Dothideomycetes</taxon>
        <taxon>Pleosporomycetidae</taxon>
        <taxon>Pleosporales</taxon>
        <taxon>Massarineae</taxon>
        <taxon>Trematosphaeriaceae</taxon>
        <taxon>Trematosphaeria</taxon>
    </lineage>
</organism>
<gene>
    <name evidence="8" type="ORF">BU26DRAFT_295773</name>
</gene>
<dbReference type="Pfam" id="PF20684">
    <property type="entry name" value="Fung_rhodopsin"/>
    <property type="match status" value="1"/>
</dbReference>
<feature type="transmembrane region" description="Helical" evidence="6">
    <location>
        <begin position="59"/>
        <end position="81"/>
    </location>
</feature>
<dbReference type="OrthoDB" id="444631at2759"/>
<evidence type="ECO:0000256" key="6">
    <source>
        <dbReference type="SAM" id="Phobius"/>
    </source>
</evidence>
<evidence type="ECO:0000313" key="9">
    <source>
        <dbReference type="Proteomes" id="UP000800094"/>
    </source>
</evidence>
<dbReference type="PANTHER" id="PTHR33048:SF158">
    <property type="entry name" value="MEMBRANE PROTEIN PTH11-LIKE, PUTATIVE-RELATED"/>
    <property type="match status" value="1"/>
</dbReference>
<dbReference type="PROSITE" id="PS51257">
    <property type="entry name" value="PROKAR_LIPOPROTEIN"/>
    <property type="match status" value="1"/>
</dbReference>
<feature type="transmembrane region" description="Helical" evidence="6">
    <location>
        <begin position="107"/>
        <end position="130"/>
    </location>
</feature>
<sequence length="238" mass="26127">MESPLRPPPPGASSNFHNPDFLGMPVIIAASGCIPLILLFATVRIYARRVIVQKWKFQDYAFCLGCLVGLAFIAFSIPLTLAKPYGYHVWDINVQELTKASMLRLQISAIVLGPVLWLTKMTLFCFLIHIFGSARWFKNSAYIGIVATGLVFSLYTCTVTMACAPRPGSDVQSYISGFRRDACSSPKGLNMIVSVIASIVNGITDLFLLTAAILLNSSLNLPIEEMRGIYLMHLSGVM</sequence>
<evidence type="ECO:0000313" key="8">
    <source>
        <dbReference type="EMBL" id="KAF2250113.1"/>
    </source>
</evidence>